<reference evidence="3 4" key="1">
    <citation type="journal article" date="2010" name="J. Bacteriol.">
        <title>Genome sequences of Pelagibaca bermudensis HTCC2601T and Maritimibacter alkaliphilus HTCC2654T, the type strains of two marine Roseobacter genera.</title>
        <authorList>
            <person name="Thrash J.C."/>
            <person name="Cho J.C."/>
            <person name="Ferriera S."/>
            <person name="Johnson J."/>
            <person name="Vergin K.L."/>
            <person name="Giovannoni S.J."/>
        </authorList>
    </citation>
    <scope>NUCLEOTIDE SEQUENCE [LARGE SCALE GENOMIC DNA]</scope>
    <source>
        <strain evidence="4">DSM 26914 / JCM 13377 / KCTC 12554 / HTCC2601</strain>
    </source>
</reference>
<dbReference type="AlphaFoldDB" id="Q0FVD4"/>
<dbReference type="Proteomes" id="UP000006230">
    <property type="component" value="Unassembled WGS sequence"/>
</dbReference>
<keyword evidence="1" id="KW-0574">Periplasm</keyword>
<dbReference type="NCBIfam" id="TIGR03170">
    <property type="entry name" value="flgA_cterm"/>
    <property type="match status" value="1"/>
</dbReference>
<keyword evidence="3" id="KW-0966">Cell projection</keyword>
<dbReference type="HOGENOM" id="CLU_131516_2_0_5"/>
<dbReference type="STRING" id="314265.R2601_14540"/>
<evidence type="ECO:0000313" key="4">
    <source>
        <dbReference type="Proteomes" id="UP000006230"/>
    </source>
</evidence>
<dbReference type="RefSeq" id="WP_007795551.1">
    <property type="nucleotide sequence ID" value="NZ_DS022276.1"/>
</dbReference>
<feature type="domain" description="Flagella basal body P-ring formation protein FlgA SAF" evidence="2">
    <location>
        <begin position="17"/>
        <end position="135"/>
    </location>
</feature>
<proteinExistence type="inferred from homology"/>
<dbReference type="Gene3D" id="2.30.30.760">
    <property type="match status" value="1"/>
</dbReference>
<evidence type="ECO:0000313" key="3">
    <source>
        <dbReference type="EMBL" id="EAU48192.1"/>
    </source>
</evidence>
<gene>
    <name evidence="3" type="ORF">R2601_14540</name>
</gene>
<dbReference type="CDD" id="cd11614">
    <property type="entry name" value="SAF_CpaB_FlgA_like"/>
    <property type="match status" value="1"/>
</dbReference>
<comment type="caution">
    <text evidence="3">The sequence shown here is derived from an EMBL/GenBank/DDBJ whole genome shotgun (WGS) entry which is preliminary data.</text>
</comment>
<name>Q0FVD4_SALBH</name>
<keyword evidence="1" id="KW-1005">Bacterial flagellum biogenesis</keyword>
<dbReference type="OrthoDB" id="7619725at2"/>
<feature type="signal peptide" evidence="1">
    <location>
        <begin position="1"/>
        <end position="16"/>
    </location>
</feature>
<dbReference type="PANTHER" id="PTHR36307:SF1">
    <property type="entry name" value="FLAGELLA BASAL BODY P-RING FORMATION PROTEIN FLGA"/>
    <property type="match status" value="1"/>
</dbReference>
<evidence type="ECO:0000259" key="2">
    <source>
        <dbReference type="Pfam" id="PF13144"/>
    </source>
</evidence>
<dbReference type="GO" id="GO:0044780">
    <property type="term" value="P:bacterial-type flagellum assembly"/>
    <property type="evidence" value="ECO:0007669"/>
    <property type="project" value="InterPro"/>
</dbReference>
<dbReference type="InterPro" id="IPR039246">
    <property type="entry name" value="Flagellar_FlgA"/>
</dbReference>
<dbReference type="Pfam" id="PF13144">
    <property type="entry name" value="ChapFlgA"/>
    <property type="match status" value="1"/>
</dbReference>
<dbReference type="PANTHER" id="PTHR36307">
    <property type="entry name" value="FLAGELLA BASAL BODY P-RING FORMATION PROTEIN FLGA"/>
    <property type="match status" value="1"/>
</dbReference>
<accession>Q0FVD4</accession>
<comment type="similarity">
    <text evidence="1">Belongs to the FlgA family.</text>
</comment>
<dbReference type="InterPro" id="IPR017585">
    <property type="entry name" value="SAF_FlgA"/>
</dbReference>
<dbReference type="eggNOG" id="COG1261">
    <property type="taxonomic scope" value="Bacteria"/>
</dbReference>
<keyword evidence="1" id="KW-0732">Signal</keyword>
<keyword evidence="3" id="KW-0969">Cilium</keyword>
<dbReference type="EMBL" id="AATQ01000002">
    <property type="protein sequence ID" value="EAU48192.1"/>
    <property type="molecule type" value="Genomic_DNA"/>
</dbReference>
<comment type="function">
    <text evidence="1">Involved in the assembly process of the P-ring formation. It may associate with FlgF on the rod constituting a structure essential for the P-ring assembly or may act as a modulator protein for the P-ring assembly.</text>
</comment>
<keyword evidence="3" id="KW-0282">Flagellum</keyword>
<comment type="subcellular location">
    <subcellularLocation>
        <location evidence="1">Periplasm</location>
    </subcellularLocation>
</comment>
<evidence type="ECO:0000256" key="1">
    <source>
        <dbReference type="RuleBase" id="RU362063"/>
    </source>
</evidence>
<protein>
    <recommendedName>
        <fullName evidence="1">Flagella basal body P-ring formation protein FlgA</fullName>
    </recommendedName>
</protein>
<dbReference type="GO" id="GO:0042597">
    <property type="term" value="C:periplasmic space"/>
    <property type="evidence" value="ECO:0007669"/>
    <property type="project" value="UniProtKB-SubCell"/>
</dbReference>
<keyword evidence="4" id="KW-1185">Reference proteome</keyword>
<sequence>MRLALLLGLAAAAADAQTVVATRTVRAQDIVPADAVRLESADVPGAHVVLEDVIGQEARVTLYPGRAVMRGAVGAPALVERNQIVELIFARNGLHIVTEGRALDRAGAGERVRVMNLSSRSTLFGTVTASGTVSVLGD</sequence>
<feature type="chain" id="PRO_5005142456" description="Flagella basal body P-ring formation protein FlgA" evidence="1">
    <location>
        <begin position="17"/>
        <end position="138"/>
    </location>
</feature>
<organism evidence="3 4">
    <name type="scientific">Salipiger bermudensis (strain DSM 26914 / JCM 13377 / KCTC 12554 / HTCC2601)</name>
    <name type="common">Pelagibaca bermudensis</name>
    <dbReference type="NCBI Taxonomy" id="314265"/>
    <lineage>
        <taxon>Bacteria</taxon>
        <taxon>Pseudomonadati</taxon>
        <taxon>Pseudomonadota</taxon>
        <taxon>Alphaproteobacteria</taxon>
        <taxon>Rhodobacterales</taxon>
        <taxon>Roseobacteraceae</taxon>
        <taxon>Salipiger</taxon>
    </lineage>
</organism>